<dbReference type="InterPro" id="IPR051531">
    <property type="entry name" value="N-acetyltransferase"/>
</dbReference>
<name>A0A9N9Q195_9HELO</name>
<feature type="domain" description="N-acetyltransferase" evidence="1">
    <location>
        <begin position="61"/>
        <end position="202"/>
    </location>
</feature>
<dbReference type="OrthoDB" id="630895at2759"/>
<evidence type="ECO:0000313" key="2">
    <source>
        <dbReference type="EMBL" id="CAG8982213.1"/>
    </source>
</evidence>
<evidence type="ECO:0000313" key="3">
    <source>
        <dbReference type="Proteomes" id="UP000701801"/>
    </source>
</evidence>
<evidence type="ECO:0000259" key="1">
    <source>
        <dbReference type="PROSITE" id="PS51186"/>
    </source>
</evidence>
<dbReference type="Proteomes" id="UP000701801">
    <property type="component" value="Unassembled WGS sequence"/>
</dbReference>
<dbReference type="InterPro" id="IPR016181">
    <property type="entry name" value="Acyl_CoA_acyltransferase"/>
</dbReference>
<organism evidence="2 3">
    <name type="scientific">Hymenoscyphus albidus</name>
    <dbReference type="NCBI Taxonomy" id="595503"/>
    <lineage>
        <taxon>Eukaryota</taxon>
        <taxon>Fungi</taxon>
        <taxon>Dikarya</taxon>
        <taxon>Ascomycota</taxon>
        <taxon>Pezizomycotina</taxon>
        <taxon>Leotiomycetes</taxon>
        <taxon>Helotiales</taxon>
        <taxon>Helotiaceae</taxon>
        <taxon>Hymenoscyphus</taxon>
    </lineage>
</organism>
<dbReference type="GO" id="GO:0016747">
    <property type="term" value="F:acyltransferase activity, transferring groups other than amino-acyl groups"/>
    <property type="evidence" value="ECO:0007669"/>
    <property type="project" value="InterPro"/>
</dbReference>
<sequence length="217" mass="23571">MDPPRSTYKLQHTPTGRPYIALQTHSPTPIFLTELLPRDAHTLVATMSLPAVNNALLSPPKDYTLASAEWWIAHQRSGKADLPLATLRAGDAESGGLIGGVSLGPGPRIGVKGSSALGEAGGDGGNGIDVELGYYLHPDWQGKGIIKPAARALIEWGRAEKGVNRVRVKVVEENMKSRANIESFGEFVRVNGEEEYLEWPLEKGGGRKKLLVFEWRI</sequence>
<proteinExistence type="predicted"/>
<keyword evidence="3" id="KW-1185">Reference proteome</keyword>
<dbReference type="PANTHER" id="PTHR43792">
    <property type="entry name" value="GNAT FAMILY, PUTATIVE (AFU_ORTHOLOGUE AFUA_3G00765)-RELATED-RELATED"/>
    <property type="match status" value="1"/>
</dbReference>
<accession>A0A9N9Q195</accession>
<dbReference type="AlphaFoldDB" id="A0A9N9Q195"/>
<comment type="caution">
    <text evidence="2">The sequence shown here is derived from an EMBL/GenBank/DDBJ whole genome shotgun (WGS) entry which is preliminary data.</text>
</comment>
<dbReference type="SUPFAM" id="SSF55729">
    <property type="entry name" value="Acyl-CoA N-acyltransferases (Nat)"/>
    <property type="match status" value="1"/>
</dbReference>
<dbReference type="InterPro" id="IPR000182">
    <property type="entry name" value="GNAT_dom"/>
</dbReference>
<protein>
    <recommendedName>
        <fullName evidence="1">N-acetyltransferase domain-containing protein</fullName>
    </recommendedName>
</protein>
<dbReference type="EMBL" id="CAJVRM010000574">
    <property type="protein sequence ID" value="CAG8982213.1"/>
    <property type="molecule type" value="Genomic_DNA"/>
</dbReference>
<reference evidence="2" key="1">
    <citation type="submission" date="2021-07" db="EMBL/GenBank/DDBJ databases">
        <authorList>
            <person name="Durling M."/>
        </authorList>
    </citation>
    <scope>NUCLEOTIDE SEQUENCE</scope>
</reference>
<dbReference type="PROSITE" id="PS51186">
    <property type="entry name" value="GNAT"/>
    <property type="match status" value="1"/>
</dbReference>
<dbReference type="Pfam" id="PF13302">
    <property type="entry name" value="Acetyltransf_3"/>
    <property type="match status" value="1"/>
</dbReference>
<gene>
    <name evidence="2" type="ORF">HYALB_00003650</name>
</gene>
<dbReference type="Gene3D" id="3.40.630.30">
    <property type="match status" value="1"/>
</dbReference>